<accession>A0ABR2IFN9</accession>
<dbReference type="EMBL" id="JAPCWZ010000005">
    <property type="protein sequence ID" value="KAK8862383.1"/>
    <property type="molecule type" value="Genomic_DNA"/>
</dbReference>
<feature type="transmembrane region" description="Helical" evidence="7">
    <location>
        <begin position="227"/>
        <end position="248"/>
    </location>
</feature>
<protein>
    <submittedName>
        <fullName evidence="8">Family A G protein-coupled receptor-like protein</fullName>
    </submittedName>
</protein>
<name>A0ABR2IFN9_9PEZI</name>
<dbReference type="InterPro" id="IPR043476">
    <property type="entry name" value="Yro2-like_7TM"/>
</dbReference>
<keyword evidence="9" id="KW-1185">Reference proteome</keyword>
<dbReference type="PANTHER" id="PTHR28286:SF1">
    <property type="entry name" value="30 KDA HEAT SHOCK PROTEIN-RELATED"/>
    <property type="match status" value="1"/>
</dbReference>
<feature type="transmembrane region" description="Helical" evidence="7">
    <location>
        <begin position="33"/>
        <end position="49"/>
    </location>
</feature>
<dbReference type="InterPro" id="IPR001425">
    <property type="entry name" value="Arc/bac/fun_rhodopsins"/>
</dbReference>
<proteinExistence type="inferred from homology"/>
<dbReference type="CDD" id="cd15239">
    <property type="entry name" value="7tm_YRO2_fungal-like"/>
    <property type="match status" value="1"/>
</dbReference>
<dbReference type="Gene3D" id="1.20.1070.10">
    <property type="entry name" value="Rhodopsin 7-helix transmembrane proteins"/>
    <property type="match status" value="1"/>
</dbReference>
<feature type="region of interest" description="Disordered" evidence="6">
    <location>
        <begin position="276"/>
        <end position="297"/>
    </location>
</feature>
<evidence type="ECO:0000256" key="6">
    <source>
        <dbReference type="SAM" id="MobiDB-lite"/>
    </source>
</evidence>
<evidence type="ECO:0000256" key="5">
    <source>
        <dbReference type="ARBA" id="ARBA00023136"/>
    </source>
</evidence>
<feature type="transmembrane region" description="Helical" evidence="7">
    <location>
        <begin position="160"/>
        <end position="183"/>
    </location>
</feature>
<dbReference type="SMART" id="SM01021">
    <property type="entry name" value="Bac_rhodopsin"/>
    <property type="match status" value="1"/>
</dbReference>
<evidence type="ECO:0000313" key="9">
    <source>
        <dbReference type="Proteomes" id="UP001390339"/>
    </source>
</evidence>
<feature type="transmembrane region" description="Helical" evidence="7">
    <location>
        <begin position="61"/>
        <end position="80"/>
    </location>
</feature>
<evidence type="ECO:0000256" key="3">
    <source>
        <dbReference type="ARBA" id="ARBA00022692"/>
    </source>
</evidence>
<comment type="caution">
    <text evidence="8">The sequence shown here is derived from an EMBL/GenBank/DDBJ whole genome shotgun (WGS) entry which is preliminary data.</text>
</comment>
<dbReference type="SUPFAM" id="SSF81321">
    <property type="entry name" value="Family A G protein-coupled receptor-like"/>
    <property type="match status" value="1"/>
</dbReference>
<dbReference type="Proteomes" id="UP001390339">
    <property type="component" value="Unassembled WGS sequence"/>
</dbReference>
<evidence type="ECO:0000313" key="8">
    <source>
        <dbReference type="EMBL" id="KAK8862383.1"/>
    </source>
</evidence>
<comment type="subcellular location">
    <subcellularLocation>
        <location evidence="1">Membrane</location>
        <topology evidence="1">Multi-pass membrane protein</topology>
    </subcellularLocation>
</comment>
<gene>
    <name evidence="8" type="ORF">PGQ11_008618</name>
</gene>
<feature type="transmembrane region" description="Helical" evidence="7">
    <location>
        <begin position="195"/>
        <end position="215"/>
    </location>
</feature>
<keyword evidence="5 7" id="KW-0472">Membrane</keyword>
<sequence>MSPVMGLIIRSNQALNINPPAGNESFSVHGSDWLWAVTALYVLSFLAFYAASFKPFSGEKIFHYIFSVALLVGSISYFAWASDLGYSVVQVVNSKPVGNWTRQIFWVKYVYWVVEFPAIILSLGLLSGVSWATIVYNIFLSWIWVISYLVSAYTVSNYKWGFYAFGTIAWLMLAFNTLGHGGTSAKRVGLSRDHYLLSGWVNLLWLLYPIAFGLSDGGNTIGVTPSAIFFGVLDVLLLPVTSFVILGLSRKWDYGRLNLAFTRYGRVHDAGSFPEKNTPAAAPAPAPAPGVAAQPAV</sequence>
<comment type="similarity">
    <text evidence="2">Belongs to the archaeal/bacterial/fungal opsin family.</text>
</comment>
<keyword evidence="4 7" id="KW-1133">Transmembrane helix</keyword>
<evidence type="ECO:0000256" key="1">
    <source>
        <dbReference type="ARBA" id="ARBA00004141"/>
    </source>
</evidence>
<feature type="transmembrane region" description="Helical" evidence="7">
    <location>
        <begin position="134"/>
        <end position="154"/>
    </location>
</feature>
<dbReference type="PRINTS" id="PR00251">
    <property type="entry name" value="BACTRLOPSIN"/>
</dbReference>
<dbReference type="PANTHER" id="PTHR28286">
    <property type="match status" value="1"/>
</dbReference>
<organism evidence="8 9">
    <name type="scientific">Apiospora arundinis</name>
    <dbReference type="NCBI Taxonomy" id="335852"/>
    <lineage>
        <taxon>Eukaryota</taxon>
        <taxon>Fungi</taxon>
        <taxon>Dikarya</taxon>
        <taxon>Ascomycota</taxon>
        <taxon>Pezizomycotina</taxon>
        <taxon>Sordariomycetes</taxon>
        <taxon>Xylariomycetidae</taxon>
        <taxon>Amphisphaeriales</taxon>
        <taxon>Apiosporaceae</taxon>
        <taxon>Apiospora</taxon>
    </lineage>
</organism>
<evidence type="ECO:0000256" key="4">
    <source>
        <dbReference type="ARBA" id="ARBA00022989"/>
    </source>
</evidence>
<evidence type="ECO:0000256" key="7">
    <source>
        <dbReference type="SAM" id="Phobius"/>
    </source>
</evidence>
<feature type="transmembrane region" description="Helical" evidence="7">
    <location>
        <begin position="109"/>
        <end position="127"/>
    </location>
</feature>
<evidence type="ECO:0000256" key="2">
    <source>
        <dbReference type="ARBA" id="ARBA00008130"/>
    </source>
</evidence>
<reference evidence="8 9" key="1">
    <citation type="journal article" date="2024" name="IMA Fungus">
        <title>Apiospora arundinis, a panoply of carbohydrate-active enzymes and secondary metabolites.</title>
        <authorList>
            <person name="Sorensen T."/>
            <person name="Petersen C."/>
            <person name="Muurmann A.T."/>
            <person name="Christiansen J.V."/>
            <person name="Brundto M.L."/>
            <person name="Overgaard C.K."/>
            <person name="Boysen A.T."/>
            <person name="Wollenberg R.D."/>
            <person name="Larsen T.O."/>
            <person name="Sorensen J.L."/>
            <person name="Nielsen K.L."/>
            <person name="Sondergaard T.E."/>
        </authorList>
    </citation>
    <scope>NUCLEOTIDE SEQUENCE [LARGE SCALE GENOMIC DNA]</scope>
    <source>
        <strain evidence="8 9">AAU 773</strain>
    </source>
</reference>
<keyword evidence="3 7" id="KW-0812">Transmembrane</keyword>